<dbReference type="OMA" id="ARYLTNC"/>
<accession>S2JKI3</accession>
<gene>
    <name evidence="1" type="ORF">HMPREF1544_02647</name>
</gene>
<name>S2JKI3_MUCC1</name>
<dbReference type="OrthoDB" id="2258247at2759"/>
<protein>
    <submittedName>
        <fullName evidence="1">Uncharacterized protein</fullName>
    </submittedName>
</protein>
<evidence type="ECO:0000313" key="1">
    <source>
        <dbReference type="EMBL" id="EPB90439.1"/>
    </source>
</evidence>
<proteinExistence type="predicted"/>
<reference evidence="2" key="1">
    <citation type="submission" date="2013-05" db="EMBL/GenBank/DDBJ databases">
        <title>The Genome sequence of Mucor circinelloides f. circinelloides 1006PhL.</title>
        <authorList>
            <consortium name="The Broad Institute Genomics Platform"/>
            <person name="Cuomo C."/>
            <person name="Earl A."/>
            <person name="Findley K."/>
            <person name="Lee S.C."/>
            <person name="Walker B."/>
            <person name="Young S."/>
            <person name="Zeng Q."/>
            <person name="Gargeya S."/>
            <person name="Fitzgerald M."/>
            <person name="Haas B."/>
            <person name="Abouelleil A."/>
            <person name="Allen A.W."/>
            <person name="Alvarado L."/>
            <person name="Arachchi H.M."/>
            <person name="Berlin A.M."/>
            <person name="Chapman S.B."/>
            <person name="Gainer-Dewar J."/>
            <person name="Goldberg J."/>
            <person name="Griggs A."/>
            <person name="Gujja S."/>
            <person name="Hansen M."/>
            <person name="Howarth C."/>
            <person name="Imamovic A."/>
            <person name="Ireland A."/>
            <person name="Larimer J."/>
            <person name="McCowan C."/>
            <person name="Murphy C."/>
            <person name="Pearson M."/>
            <person name="Poon T.W."/>
            <person name="Priest M."/>
            <person name="Roberts A."/>
            <person name="Saif S."/>
            <person name="Shea T."/>
            <person name="Sisk P."/>
            <person name="Sykes S."/>
            <person name="Wortman J."/>
            <person name="Nusbaum C."/>
            <person name="Birren B."/>
        </authorList>
    </citation>
    <scope>NUCLEOTIDE SEQUENCE [LARGE SCALE GENOMIC DNA]</scope>
    <source>
        <strain evidence="2">1006PhL</strain>
    </source>
</reference>
<evidence type="ECO:0000313" key="2">
    <source>
        <dbReference type="Proteomes" id="UP000014254"/>
    </source>
</evidence>
<dbReference type="STRING" id="1220926.S2JKI3"/>
<dbReference type="EMBL" id="KE123920">
    <property type="protein sequence ID" value="EPB90439.1"/>
    <property type="molecule type" value="Genomic_DNA"/>
</dbReference>
<organism evidence="1 2">
    <name type="scientific">Mucor circinelloides f. circinelloides (strain 1006PhL)</name>
    <name type="common">Mucormycosis agent</name>
    <name type="synonym">Calyptromyces circinelloides</name>
    <dbReference type="NCBI Taxonomy" id="1220926"/>
    <lineage>
        <taxon>Eukaryota</taxon>
        <taxon>Fungi</taxon>
        <taxon>Fungi incertae sedis</taxon>
        <taxon>Mucoromycota</taxon>
        <taxon>Mucoromycotina</taxon>
        <taxon>Mucoromycetes</taxon>
        <taxon>Mucorales</taxon>
        <taxon>Mucorineae</taxon>
        <taxon>Mucoraceae</taxon>
        <taxon>Mucor</taxon>
    </lineage>
</organism>
<dbReference type="InParanoid" id="S2JKI3"/>
<sequence length="173" mass="19908">MTARYLTNCQRNPGLKLLPRTVEPDSLTSSAAASPPRDHYTGKVTRPYFTGTVPHSNIIDITNVLLDDKKKTFIVDLATFFCEGNTYMWAVSEQKIRKENSRLFAEILVSPSMYQKFLQNRTLKLENFDEPFMAYLSLSPSADIVKLSLHKLPSQYRRQNGDVQPRNNMHFFN</sequence>
<dbReference type="VEuPathDB" id="FungiDB:HMPREF1544_02647"/>
<dbReference type="AlphaFoldDB" id="S2JKI3"/>
<dbReference type="Proteomes" id="UP000014254">
    <property type="component" value="Unassembled WGS sequence"/>
</dbReference>
<keyword evidence="2" id="KW-1185">Reference proteome</keyword>